<dbReference type="GO" id="GO:0006281">
    <property type="term" value="P:DNA repair"/>
    <property type="evidence" value="ECO:0007669"/>
    <property type="project" value="UniProtKB-KW"/>
</dbReference>
<evidence type="ECO:0000313" key="12">
    <source>
        <dbReference type="Proteomes" id="UP000315647"/>
    </source>
</evidence>
<comment type="catalytic activity">
    <reaction evidence="8">
        <text>a 6-O-methyl-2'-deoxyguanosine in DNA + L-cysteinyl-[protein] = S-methyl-L-cysteinyl-[protein] + a 2'-deoxyguanosine in DNA</text>
        <dbReference type="Rhea" id="RHEA:24000"/>
        <dbReference type="Rhea" id="RHEA-COMP:10131"/>
        <dbReference type="Rhea" id="RHEA-COMP:10132"/>
        <dbReference type="Rhea" id="RHEA-COMP:11367"/>
        <dbReference type="Rhea" id="RHEA-COMP:11368"/>
        <dbReference type="ChEBI" id="CHEBI:29950"/>
        <dbReference type="ChEBI" id="CHEBI:82612"/>
        <dbReference type="ChEBI" id="CHEBI:85445"/>
        <dbReference type="ChEBI" id="CHEBI:85448"/>
        <dbReference type="EC" id="2.1.1.63"/>
    </reaction>
</comment>
<organism evidence="11 12">
    <name type="scientific">Gimesia panareensis</name>
    <dbReference type="NCBI Taxonomy" id="2527978"/>
    <lineage>
        <taxon>Bacteria</taxon>
        <taxon>Pseudomonadati</taxon>
        <taxon>Planctomycetota</taxon>
        <taxon>Planctomycetia</taxon>
        <taxon>Planctomycetales</taxon>
        <taxon>Planctomycetaceae</taxon>
        <taxon>Gimesia</taxon>
    </lineage>
</organism>
<dbReference type="NCBIfam" id="TIGR00589">
    <property type="entry name" value="ogt"/>
    <property type="match status" value="1"/>
</dbReference>
<sequence>MGQRTVTDPGTVHNSEQKTSASPYSPLKWSLFTTEVGWCGLLGRDHTVVRLCMGHHSRRDAHEALQRFSANEAHTATDEIEEADWYPALRERLQDYFQGARIDFEDIALELPPMTAFQSRVIRALQKVGYGEQITYGELARKAGSPRAARAVGTVMAGNRIPVLIPCHRVVASGGKLGGFSAPQGTSLKAHLLQLESRGFDETGN</sequence>
<dbReference type="CDD" id="cd06445">
    <property type="entry name" value="ATase"/>
    <property type="match status" value="1"/>
</dbReference>
<name>A0A517QE18_9PLAN</name>
<evidence type="ECO:0000256" key="7">
    <source>
        <dbReference type="ARBA" id="ARBA00023204"/>
    </source>
</evidence>
<dbReference type="PANTHER" id="PTHR10815">
    <property type="entry name" value="METHYLATED-DNA--PROTEIN-CYSTEINE METHYLTRANSFERASE"/>
    <property type="match status" value="1"/>
</dbReference>
<dbReference type="GO" id="GO:0003908">
    <property type="term" value="F:methylated-DNA-[protein]-cysteine S-methyltransferase activity"/>
    <property type="evidence" value="ECO:0007669"/>
    <property type="project" value="UniProtKB-EC"/>
</dbReference>
<dbReference type="GO" id="GO:0032259">
    <property type="term" value="P:methylation"/>
    <property type="evidence" value="ECO:0007669"/>
    <property type="project" value="UniProtKB-KW"/>
</dbReference>
<dbReference type="InterPro" id="IPR036388">
    <property type="entry name" value="WH-like_DNA-bd_sf"/>
</dbReference>
<dbReference type="Proteomes" id="UP000315647">
    <property type="component" value="Chromosome"/>
</dbReference>
<protein>
    <recommendedName>
        <fullName evidence="3">methylated-DNA--[protein]-cysteine S-methyltransferase</fullName>
        <ecNumber evidence="3">2.1.1.63</ecNumber>
    </recommendedName>
</protein>
<evidence type="ECO:0000313" key="11">
    <source>
        <dbReference type="EMBL" id="QDT29845.1"/>
    </source>
</evidence>
<dbReference type="AlphaFoldDB" id="A0A517QE18"/>
<dbReference type="InterPro" id="IPR001497">
    <property type="entry name" value="MethylDNA_cys_MeTrfase_AS"/>
</dbReference>
<dbReference type="InterPro" id="IPR036217">
    <property type="entry name" value="MethylDNA_cys_MeTrfase_DNAb"/>
</dbReference>
<dbReference type="RefSeq" id="WP_315851816.1">
    <property type="nucleotide sequence ID" value="NZ_CP037421.1"/>
</dbReference>
<keyword evidence="12" id="KW-1185">Reference proteome</keyword>
<dbReference type="SUPFAM" id="SSF46767">
    <property type="entry name" value="Methylated DNA-protein cysteine methyltransferase, C-terminal domain"/>
    <property type="match status" value="1"/>
</dbReference>
<evidence type="ECO:0000259" key="10">
    <source>
        <dbReference type="Pfam" id="PF01035"/>
    </source>
</evidence>
<evidence type="ECO:0000256" key="2">
    <source>
        <dbReference type="ARBA" id="ARBA00008711"/>
    </source>
</evidence>
<feature type="domain" description="Methylated-DNA-[protein]-cysteine S-methyltransferase DNA binding" evidence="10">
    <location>
        <begin position="116"/>
        <end position="197"/>
    </location>
</feature>
<dbReference type="Gene3D" id="1.10.10.10">
    <property type="entry name" value="Winged helix-like DNA-binding domain superfamily/Winged helix DNA-binding domain"/>
    <property type="match status" value="1"/>
</dbReference>
<feature type="region of interest" description="Disordered" evidence="9">
    <location>
        <begin position="1"/>
        <end position="22"/>
    </location>
</feature>
<dbReference type="FunFam" id="1.10.10.10:FF:000214">
    <property type="entry name" value="Methylated-DNA--protein-cysteine methyltransferase"/>
    <property type="match status" value="1"/>
</dbReference>
<evidence type="ECO:0000256" key="5">
    <source>
        <dbReference type="ARBA" id="ARBA00022679"/>
    </source>
</evidence>
<evidence type="ECO:0000256" key="3">
    <source>
        <dbReference type="ARBA" id="ARBA00011918"/>
    </source>
</evidence>
<dbReference type="EMBL" id="CP037421">
    <property type="protein sequence ID" value="QDT29845.1"/>
    <property type="molecule type" value="Genomic_DNA"/>
</dbReference>
<keyword evidence="5 11" id="KW-0808">Transferase</keyword>
<comment type="catalytic activity">
    <reaction evidence="1">
        <text>a 4-O-methyl-thymidine in DNA + L-cysteinyl-[protein] = a thymidine in DNA + S-methyl-L-cysteinyl-[protein]</text>
        <dbReference type="Rhea" id="RHEA:53428"/>
        <dbReference type="Rhea" id="RHEA-COMP:10131"/>
        <dbReference type="Rhea" id="RHEA-COMP:10132"/>
        <dbReference type="Rhea" id="RHEA-COMP:13555"/>
        <dbReference type="Rhea" id="RHEA-COMP:13556"/>
        <dbReference type="ChEBI" id="CHEBI:29950"/>
        <dbReference type="ChEBI" id="CHEBI:82612"/>
        <dbReference type="ChEBI" id="CHEBI:137386"/>
        <dbReference type="ChEBI" id="CHEBI:137387"/>
        <dbReference type="EC" id="2.1.1.63"/>
    </reaction>
</comment>
<keyword evidence="6" id="KW-0227">DNA damage</keyword>
<accession>A0A517QE18</accession>
<evidence type="ECO:0000256" key="4">
    <source>
        <dbReference type="ARBA" id="ARBA00022603"/>
    </source>
</evidence>
<keyword evidence="7" id="KW-0234">DNA repair</keyword>
<dbReference type="PANTHER" id="PTHR10815:SF13">
    <property type="entry name" value="METHYLATED-DNA--PROTEIN-CYSTEINE METHYLTRANSFERASE"/>
    <property type="match status" value="1"/>
</dbReference>
<comment type="similarity">
    <text evidence="2">Belongs to the MGMT family.</text>
</comment>
<evidence type="ECO:0000256" key="1">
    <source>
        <dbReference type="ARBA" id="ARBA00001286"/>
    </source>
</evidence>
<evidence type="ECO:0000256" key="9">
    <source>
        <dbReference type="SAM" id="MobiDB-lite"/>
    </source>
</evidence>
<proteinExistence type="inferred from homology"/>
<keyword evidence="4 11" id="KW-0489">Methyltransferase</keyword>
<dbReference type="PROSITE" id="PS00374">
    <property type="entry name" value="MGMT"/>
    <property type="match status" value="1"/>
</dbReference>
<reference evidence="11 12" key="1">
    <citation type="submission" date="2019-03" db="EMBL/GenBank/DDBJ databases">
        <title>Deep-cultivation of Planctomycetes and their phenomic and genomic characterization uncovers novel biology.</title>
        <authorList>
            <person name="Wiegand S."/>
            <person name="Jogler M."/>
            <person name="Boedeker C."/>
            <person name="Pinto D."/>
            <person name="Vollmers J."/>
            <person name="Rivas-Marin E."/>
            <person name="Kohn T."/>
            <person name="Peeters S.H."/>
            <person name="Heuer A."/>
            <person name="Rast P."/>
            <person name="Oberbeckmann S."/>
            <person name="Bunk B."/>
            <person name="Jeske O."/>
            <person name="Meyerdierks A."/>
            <person name="Storesund J.E."/>
            <person name="Kallscheuer N."/>
            <person name="Luecker S."/>
            <person name="Lage O.M."/>
            <person name="Pohl T."/>
            <person name="Merkel B.J."/>
            <person name="Hornburger P."/>
            <person name="Mueller R.-W."/>
            <person name="Bruemmer F."/>
            <person name="Labrenz M."/>
            <person name="Spormann A.M."/>
            <person name="Op den Camp H."/>
            <person name="Overmann J."/>
            <person name="Amann R."/>
            <person name="Jetten M.S.M."/>
            <person name="Mascher T."/>
            <person name="Medema M.H."/>
            <person name="Devos D.P."/>
            <person name="Kaster A.-K."/>
            <person name="Ovreas L."/>
            <person name="Rohde M."/>
            <person name="Galperin M.Y."/>
            <person name="Jogler C."/>
        </authorList>
    </citation>
    <scope>NUCLEOTIDE SEQUENCE [LARGE SCALE GENOMIC DNA]</scope>
    <source>
        <strain evidence="11 12">Enr10</strain>
    </source>
</reference>
<dbReference type="EC" id="2.1.1.63" evidence="3"/>
<evidence type="ECO:0000256" key="8">
    <source>
        <dbReference type="ARBA" id="ARBA00049348"/>
    </source>
</evidence>
<evidence type="ECO:0000256" key="6">
    <source>
        <dbReference type="ARBA" id="ARBA00022763"/>
    </source>
</evidence>
<dbReference type="Pfam" id="PF01035">
    <property type="entry name" value="DNA_binding_1"/>
    <property type="match status" value="1"/>
</dbReference>
<dbReference type="InterPro" id="IPR014048">
    <property type="entry name" value="MethylDNA_cys_MeTrfase_DNA-bd"/>
</dbReference>
<gene>
    <name evidence="11" type="primary">ogt</name>
    <name evidence="11" type="ORF">Enr10x_52010</name>
</gene>